<sequence>MSNTPSGIPPRPVHMPPAPPEQPEQPYVGSAHMREDGTLELRLRAEAPGEILGEAMFIVKPDDPRHAGLVDHLGGISAGGYAPVRPIPSGVL</sequence>
<evidence type="ECO:0000256" key="1">
    <source>
        <dbReference type="SAM" id="MobiDB-lite"/>
    </source>
</evidence>
<dbReference type="AlphaFoldDB" id="A0A3R8TSE6"/>
<protein>
    <submittedName>
        <fullName evidence="2">Uncharacterized protein</fullName>
    </submittedName>
</protein>
<feature type="compositionally biased region" description="Pro residues" evidence="1">
    <location>
        <begin position="7"/>
        <end position="23"/>
    </location>
</feature>
<comment type="caution">
    <text evidence="2">The sequence shown here is derived from an EMBL/GenBank/DDBJ whole genome shotgun (WGS) entry which is preliminary data.</text>
</comment>
<dbReference type="Proteomes" id="UP000269265">
    <property type="component" value="Unassembled WGS sequence"/>
</dbReference>
<dbReference type="RefSeq" id="WP_125243646.1">
    <property type="nucleotide sequence ID" value="NZ_RSED01000009.1"/>
</dbReference>
<dbReference type="EMBL" id="RSED01000009">
    <property type="protein sequence ID" value="RRS03806.1"/>
    <property type="molecule type" value="Genomic_DNA"/>
</dbReference>
<reference evidence="2 3" key="1">
    <citation type="submission" date="2018-12" db="EMBL/GenBank/DDBJ databases">
        <title>The whole draft genome of Aquabacterium sp. SJQ9.</title>
        <authorList>
            <person name="Sun L."/>
            <person name="Gao X."/>
            <person name="Chen W."/>
            <person name="Huang K."/>
        </authorList>
    </citation>
    <scope>NUCLEOTIDE SEQUENCE [LARGE SCALE GENOMIC DNA]</scope>
    <source>
        <strain evidence="2 3">SJQ9</strain>
    </source>
</reference>
<gene>
    <name evidence="2" type="ORF">EIP75_12635</name>
</gene>
<name>A0A3R8TSE6_9BURK</name>
<accession>A0A3R8TSE6</accession>
<evidence type="ECO:0000313" key="3">
    <source>
        <dbReference type="Proteomes" id="UP000269265"/>
    </source>
</evidence>
<proteinExistence type="predicted"/>
<evidence type="ECO:0000313" key="2">
    <source>
        <dbReference type="EMBL" id="RRS03806.1"/>
    </source>
</evidence>
<dbReference type="OrthoDB" id="8253647at2"/>
<keyword evidence="3" id="KW-1185">Reference proteome</keyword>
<organism evidence="2 3">
    <name type="scientific">Aquabacterium soli</name>
    <dbReference type="NCBI Taxonomy" id="2493092"/>
    <lineage>
        <taxon>Bacteria</taxon>
        <taxon>Pseudomonadati</taxon>
        <taxon>Pseudomonadota</taxon>
        <taxon>Betaproteobacteria</taxon>
        <taxon>Burkholderiales</taxon>
        <taxon>Aquabacterium</taxon>
    </lineage>
</organism>
<feature type="region of interest" description="Disordered" evidence="1">
    <location>
        <begin position="1"/>
        <end position="34"/>
    </location>
</feature>